<protein>
    <submittedName>
        <fullName evidence="3">Uncharacterized protein</fullName>
    </submittedName>
</protein>
<dbReference type="EMBL" id="JAPCXC010000083">
    <property type="protein sequence ID" value="KAJ1606127.1"/>
    <property type="molecule type" value="Genomic_DNA"/>
</dbReference>
<dbReference type="OrthoDB" id="1938039at2759"/>
<dbReference type="Proteomes" id="UP001067231">
    <property type="component" value="Unassembled WGS sequence"/>
</dbReference>
<comment type="caution">
    <text evidence="3">The sequence shown here is derived from an EMBL/GenBank/DDBJ whole genome shotgun (WGS) entry which is preliminary data.</text>
</comment>
<evidence type="ECO:0000256" key="1">
    <source>
        <dbReference type="SAM" id="Coils"/>
    </source>
</evidence>
<feature type="region of interest" description="Disordered" evidence="2">
    <location>
        <begin position="28"/>
        <end position="49"/>
    </location>
</feature>
<keyword evidence="1" id="KW-0175">Coiled coil</keyword>
<sequence>MPPDLREQPNAQDLDTSQFDTWELNEISISPKTNEPPFEDSTKHKPDSKCSSCELYLRRINGLENELQILTNNIYSLFKTAREEIQRKDKLIQEKDDLIKQFRKTKSTKQTNK</sequence>
<organism evidence="3">
    <name type="scientific">Cryptosporidium canis</name>
    <dbReference type="NCBI Taxonomy" id="195482"/>
    <lineage>
        <taxon>Eukaryota</taxon>
        <taxon>Sar</taxon>
        <taxon>Alveolata</taxon>
        <taxon>Apicomplexa</taxon>
        <taxon>Conoidasida</taxon>
        <taxon>Coccidia</taxon>
        <taxon>Eucoccidiorida</taxon>
        <taxon>Eimeriorina</taxon>
        <taxon>Cryptosporidiidae</taxon>
        <taxon>Cryptosporidium</taxon>
    </lineage>
</organism>
<feature type="coiled-coil region" evidence="1">
    <location>
        <begin position="53"/>
        <end position="101"/>
    </location>
</feature>
<name>A0A9D5DER4_9CRYT</name>
<proteinExistence type="predicted"/>
<gene>
    <name evidence="3" type="ORF">OJ253_2848</name>
</gene>
<reference evidence="3" key="1">
    <citation type="submission" date="2022-10" db="EMBL/GenBank/DDBJ databases">
        <title>Adaptive evolution leads to modifications in subtelomeric GC content in a zoonotic Cryptosporidium species.</title>
        <authorList>
            <person name="Li J."/>
            <person name="Feng Y."/>
            <person name="Xiao L."/>
        </authorList>
    </citation>
    <scope>NUCLEOTIDE SEQUENCE</scope>
    <source>
        <strain evidence="3">33844</strain>
    </source>
</reference>
<evidence type="ECO:0000256" key="2">
    <source>
        <dbReference type="SAM" id="MobiDB-lite"/>
    </source>
</evidence>
<evidence type="ECO:0000313" key="3">
    <source>
        <dbReference type="EMBL" id="KAJ1606127.1"/>
    </source>
</evidence>
<accession>A0A9D5DER4</accession>
<dbReference type="AlphaFoldDB" id="A0A9D5DER4"/>